<dbReference type="Proteomes" id="UP001232992">
    <property type="component" value="Unassembled WGS sequence"/>
</dbReference>
<evidence type="ECO:0000313" key="2">
    <source>
        <dbReference type="EMBL" id="MDJ1182139.1"/>
    </source>
</evidence>
<protein>
    <submittedName>
        <fullName evidence="2">S26 family signal peptidase</fullName>
    </submittedName>
</protein>
<reference evidence="2 3" key="1">
    <citation type="submission" date="2023-01" db="EMBL/GenBank/DDBJ databases">
        <title>Novel diversity within Roseofilum (Cyanobacteria; Desertifilaceae) from marine benthic mats with descriptions of four novel species.</title>
        <authorList>
            <person name="Wang Y."/>
            <person name="Berthold D.E."/>
            <person name="Hu J."/>
            <person name="Lefler F.W."/>
            <person name="Laughinghouse H.D. IV."/>
        </authorList>
    </citation>
    <scope>NUCLEOTIDE SEQUENCE [LARGE SCALE GENOMIC DNA]</scope>
    <source>
        <strain evidence="2 3">BLCC-M143</strain>
    </source>
</reference>
<accession>A0ABT7BSH5</accession>
<gene>
    <name evidence="2" type="ORF">PMH09_02945</name>
</gene>
<feature type="domain" description="Peptidase S26" evidence="1">
    <location>
        <begin position="6"/>
        <end position="95"/>
    </location>
</feature>
<dbReference type="EMBL" id="JAQOSQ010000002">
    <property type="protein sequence ID" value="MDJ1182139.1"/>
    <property type="molecule type" value="Genomic_DNA"/>
</dbReference>
<evidence type="ECO:0000259" key="1">
    <source>
        <dbReference type="Pfam" id="PF10502"/>
    </source>
</evidence>
<dbReference type="Pfam" id="PF10502">
    <property type="entry name" value="Peptidase_S26"/>
    <property type="match status" value="1"/>
</dbReference>
<evidence type="ECO:0000313" key="3">
    <source>
        <dbReference type="Proteomes" id="UP001232992"/>
    </source>
</evidence>
<name>A0ABT7BSH5_9CYAN</name>
<proteinExistence type="predicted"/>
<dbReference type="RefSeq" id="WP_283756792.1">
    <property type="nucleotide sequence ID" value="NZ_JAQOSQ010000002.1"/>
</dbReference>
<dbReference type="Gene3D" id="2.10.109.10">
    <property type="entry name" value="Umud Fragment, subunit A"/>
    <property type="match status" value="1"/>
</dbReference>
<dbReference type="SUPFAM" id="SSF51306">
    <property type="entry name" value="LexA/Signal peptidase"/>
    <property type="match status" value="1"/>
</dbReference>
<comment type="caution">
    <text evidence="2">The sequence shown here is derived from an EMBL/GenBank/DDBJ whole genome shotgun (WGS) entry which is preliminary data.</text>
</comment>
<organism evidence="2 3">
    <name type="scientific">Roseofilum casamattae BLCC-M143</name>
    <dbReference type="NCBI Taxonomy" id="3022442"/>
    <lineage>
        <taxon>Bacteria</taxon>
        <taxon>Bacillati</taxon>
        <taxon>Cyanobacteriota</taxon>
        <taxon>Cyanophyceae</taxon>
        <taxon>Desertifilales</taxon>
        <taxon>Desertifilaceae</taxon>
        <taxon>Roseofilum</taxon>
        <taxon>Roseofilum casamattae</taxon>
    </lineage>
</organism>
<dbReference type="InterPro" id="IPR019533">
    <property type="entry name" value="Peptidase_S26"/>
</dbReference>
<keyword evidence="3" id="KW-1185">Reference proteome</keyword>
<dbReference type="InterPro" id="IPR036286">
    <property type="entry name" value="LexA/Signal_pep-like_sf"/>
</dbReference>
<sequence length="156" mass="17945">MYFVLLFMAAWLRSGISRFSAQTIANVGLETVLRPEETVLTDLVTYRFRPFRRGDVILLEMPELSTIKYIIAQSNETIAIQSGQIFINNRLFDTDSIELPPTFNQPAITLRADEYYAIVTDPDYPGDDVGLVVSRKQIRGQVVFRLYPFHRFGFLD</sequence>